<dbReference type="InterPro" id="IPR001466">
    <property type="entry name" value="Beta-lactam-related"/>
</dbReference>
<dbReference type="RefSeq" id="WP_050753194.1">
    <property type="nucleotide sequence ID" value="NZ_JQKC01000027.1"/>
</dbReference>
<dbReference type="OrthoDB" id="9773047at2"/>
<dbReference type="Proteomes" id="UP000036923">
    <property type="component" value="Unassembled WGS sequence"/>
</dbReference>
<feature type="domain" description="Beta-lactamase-related" evidence="1">
    <location>
        <begin position="78"/>
        <end position="346"/>
    </location>
</feature>
<dbReference type="PROSITE" id="PS51257">
    <property type="entry name" value="PROKAR_LIPOPROTEIN"/>
    <property type="match status" value="1"/>
</dbReference>
<name>A0A0L6JJY9_9FIRM</name>
<comment type="caution">
    <text evidence="2">The sequence shown here is derived from an EMBL/GenBank/DDBJ whole genome shotgun (WGS) entry which is preliminary data.</text>
</comment>
<dbReference type="InterPro" id="IPR050789">
    <property type="entry name" value="Diverse_Enzym_Activities"/>
</dbReference>
<dbReference type="eggNOG" id="COG1680">
    <property type="taxonomic scope" value="Bacteria"/>
</dbReference>
<reference evidence="3" key="1">
    <citation type="submission" date="2015-07" db="EMBL/GenBank/DDBJ databases">
        <title>Near-Complete Genome Sequence of the Cellulolytic Bacterium Bacteroides (Pseudobacteroides) cellulosolvens ATCC 35603.</title>
        <authorList>
            <person name="Dassa B."/>
            <person name="Utturkar S.M."/>
            <person name="Klingeman D.M."/>
            <person name="Hurt R.A."/>
            <person name="Keller M."/>
            <person name="Xu J."/>
            <person name="Reddy Y.H.K."/>
            <person name="Borovok I."/>
            <person name="Grinberg I.R."/>
            <person name="Lamed R."/>
            <person name="Zhivin O."/>
            <person name="Bayer E.A."/>
            <person name="Brown S.D."/>
        </authorList>
    </citation>
    <scope>NUCLEOTIDE SEQUENCE [LARGE SCALE GENOMIC DNA]</scope>
    <source>
        <strain evidence="3">DSM 2933</strain>
    </source>
</reference>
<dbReference type="PANTHER" id="PTHR43283">
    <property type="entry name" value="BETA-LACTAMASE-RELATED"/>
    <property type="match status" value="1"/>
</dbReference>
<sequence>MKNYRSIKMVFVINVLLLAFVFTGCNNSKKETISQNQSQDYWPDSAWRTSSPEDQGMDSEMLYKMIDFIREQQKDIHSLLIIRNGYLVTEANFYPYKNDHKHVINSCTKSIMSSLIGISIDDGKLKGIDEKVLSYFNGYDIKNLDERKKSLEIKHLLTMTAGLDWVEEGDYGSPTDSCKQMWDSDDQIGFILNRPMKNNPGTEFYYNTGASHLLSGILHNSLGKSTFDYSKEKLFDPIGIKDIYWESDKKGINIGGAGIYMTPSDMARFGYLYLKEGKWNGKQIVPQKWVETATKKLMDTSSGLAGRHGYGYQWWQNSFGGYSARGYGGQYIFVIPEHEMIVAFTSGLSGYDFYLPETLVESFIIPSIKSQSKLNSDPSKKDHLTKLLKEISTEPKSKPIPEMPVTASQISRKVFVMEDKSSFKFDFKDKECTLTIYDNDYEHKVPVSLDDVMRVVDMGNFGPLPTNNKTALKGYWSDEKTFVIVSRELQDIHVIEHMYSFDKDSVILKTSSNMSPGNLKESKGSIK</sequence>
<keyword evidence="3" id="KW-1185">Reference proteome</keyword>
<dbReference type="InterPro" id="IPR012338">
    <property type="entry name" value="Beta-lactam/transpept-like"/>
</dbReference>
<accession>A0A0L6JJY9</accession>
<dbReference type="STRING" id="398512.Bccel_1346"/>
<evidence type="ECO:0000313" key="2">
    <source>
        <dbReference type="EMBL" id="KNY26084.1"/>
    </source>
</evidence>
<dbReference type="PANTHER" id="PTHR43283:SF7">
    <property type="entry name" value="BETA-LACTAMASE-RELATED DOMAIN-CONTAINING PROTEIN"/>
    <property type="match status" value="1"/>
</dbReference>
<dbReference type="SUPFAM" id="SSF56601">
    <property type="entry name" value="beta-lactamase/transpeptidase-like"/>
    <property type="match status" value="1"/>
</dbReference>
<dbReference type="AlphaFoldDB" id="A0A0L6JJY9"/>
<dbReference type="EMBL" id="LGTC01000001">
    <property type="protein sequence ID" value="KNY26084.1"/>
    <property type="molecule type" value="Genomic_DNA"/>
</dbReference>
<organism evidence="2 3">
    <name type="scientific">Pseudobacteroides cellulosolvens ATCC 35603 = DSM 2933</name>
    <dbReference type="NCBI Taxonomy" id="398512"/>
    <lineage>
        <taxon>Bacteria</taxon>
        <taxon>Bacillati</taxon>
        <taxon>Bacillota</taxon>
        <taxon>Clostridia</taxon>
        <taxon>Eubacteriales</taxon>
        <taxon>Oscillospiraceae</taxon>
        <taxon>Pseudobacteroides</taxon>
    </lineage>
</organism>
<protein>
    <submittedName>
        <fullName evidence="2">Beta-lactamase</fullName>
    </submittedName>
</protein>
<gene>
    <name evidence="2" type="ORF">Bccel_1346</name>
</gene>
<dbReference type="Gene3D" id="3.40.710.10">
    <property type="entry name" value="DD-peptidase/beta-lactamase superfamily"/>
    <property type="match status" value="1"/>
</dbReference>
<proteinExistence type="predicted"/>
<evidence type="ECO:0000259" key="1">
    <source>
        <dbReference type="Pfam" id="PF00144"/>
    </source>
</evidence>
<evidence type="ECO:0000313" key="3">
    <source>
        <dbReference type="Proteomes" id="UP000036923"/>
    </source>
</evidence>
<dbReference type="Pfam" id="PF00144">
    <property type="entry name" value="Beta-lactamase"/>
    <property type="match status" value="1"/>
</dbReference>